<accession>A0A291GEF9</accession>
<keyword evidence="2" id="KW-1185">Reference proteome</keyword>
<name>A0A291GEF9_9RHOB</name>
<evidence type="ECO:0000313" key="1">
    <source>
        <dbReference type="EMBL" id="ATG48538.1"/>
    </source>
</evidence>
<dbReference type="Proteomes" id="UP000217935">
    <property type="component" value="Chromosome"/>
</dbReference>
<gene>
    <name evidence="1" type="ORF">CEW89_13775</name>
</gene>
<dbReference type="KEGG" id="ceh:CEW89_13775"/>
<reference evidence="1 2" key="1">
    <citation type="submission" date="2017-06" db="EMBL/GenBank/DDBJ databases">
        <title>Celeribacter sp. TSPH2 complete genome sequence.</title>
        <authorList>
            <person name="Woo J.-H."/>
            <person name="Kim H.-S."/>
        </authorList>
    </citation>
    <scope>NUCLEOTIDE SEQUENCE [LARGE SCALE GENOMIC DNA]</scope>
    <source>
        <strain evidence="1 2">TSPH2</strain>
    </source>
</reference>
<dbReference type="RefSeq" id="WP_096806276.1">
    <property type="nucleotide sequence ID" value="NZ_CP022196.1"/>
</dbReference>
<evidence type="ECO:0000313" key="2">
    <source>
        <dbReference type="Proteomes" id="UP000217935"/>
    </source>
</evidence>
<proteinExistence type="predicted"/>
<dbReference type="EMBL" id="CP022196">
    <property type="protein sequence ID" value="ATG48538.1"/>
    <property type="molecule type" value="Genomic_DNA"/>
</dbReference>
<organism evidence="1 2">
    <name type="scientific">Celeribacter ethanolicus</name>
    <dbReference type="NCBI Taxonomy" id="1758178"/>
    <lineage>
        <taxon>Bacteria</taxon>
        <taxon>Pseudomonadati</taxon>
        <taxon>Pseudomonadota</taxon>
        <taxon>Alphaproteobacteria</taxon>
        <taxon>Rhodobacterales</taxon>
        <taxon>Roseobacteraceae</taxon>
        <taxon>Celeribacter</taxon>
    </lineage>
</organism>
<sequence length="66" mass="7654">MSKKKIVRPFQEGYFISGQIESLVFTDYRWDDGSVSRLWHIAPDKFDASRAILRPLSPQPPDESDQ</sequence>
<dbReference type="AlphaFoldDB" id="A0A291GEF9"/>
<protein>
    <submittedName>
        <fullName evidence="1">Uncharacterized protein</fullName>
    </submittedName>
</protein>